<dbReference type="EMBL" id="MLJW01000009">
    <property type="protein sequence ID" value="OIR15349.1"/>
    <property type="molecule type" value="Genomic_DNA"/>
</dbReference>
<keyword evidence="3" id="KW-1133">Transmembrane helix</keyword>
<keyword evidence="3" id="KW-0472">Membrane</keyword>
<name>A0A1J5TG81_9ZZZZ</name>
<evidence type="ECO:0000256" key="2">
    <source>
        <dbReference type="SAM" id="MobiDB-lite"/>
    </source>
</evidence>
<comment type="caution">
    <text evidence="4">The sequence shown here is derived from an EMBL/GenBank/DDBJ whole genome shotgun (WGS) entry which is preliminary data.</text>
</comment>
<keyword evidence="3" id="KW-0812">Transmembrane</keyword>
<dbReference type="AlphaFoldDB" id="A0A1J5TG81"/>
<evidence type="ECO:0000256" key="3">
    <source>
        <dbReference type="SAM" id="Phobius"/>
    </source>
</evidence>
<protein>
    <submittedName>
        <fullName evidence="4">Uncharacterized protein</fullName>
    </submittedName>
</protein>
<organism evidence="4">
    <name type="scientific">mine drainage metagenome</name>
    <dbReference type="NCBI Taxonomy" id="410659"/>
    <lineage>
        <taxon>unclassified sequences</taxon>
        <taxon>metagenomes</taxon>
        <taxon>ecological metagenomes</taxon>
    </lineage>
</organism>
<accession>A0A1J5TG81</accession>
<feature type="transmembrane region" description="Helical" evidence="3">
    <location>
        <begin position="32"/>
        <end position="53"/>
    </location>
</feature>
<feature type="region of interest" description="Disordered" evidence="2">
    <location>
        <begin position="137"/>
        <end position="169"/>
    </location>
</feature>
<proteinExistence type="predicted"/>
<feature type="coiled-coil region" evidence="1">
    <location>
        <begin position="65"/>
        <end position="92"/>
    </location>
</feature>
<sequence length="208" mass="22336">MDRDRSREAEEDDSPPSKADLARARLKIIARYVMIGFAPVVSAAALIIGVIAISNTQSQSDRTKFSELESRIDSLNASLSETKGELENLKFTQSREKTMRGEEYKKLDAQGARVIQSVTLLQTKLKVSPTLEEQLRAPASSPLPAPVGAASAPAVAPVSPATNKTQAVTSELAVAKKPVATAPKPKAADNVSDQVKALREAIEKFNKQ</sequence>
<keyword evidence="1" id="KW-0175">Coiled coil</keyword>
<feature type="compositionally biased region" description="Low complexity" evidence="2">
    <location>
        <begin position="137"/>
        <end position="161"/>
    </location>
</feature>
<gene>
    <name evidence="4" type="ORF">GALL_36710</name>
</gene>
<evidence type="ECO:0000313" key="4">
    <source>
        <dbReference type="EMBL" id="OIR15349.1"/>
    </source>
</evidence>
<reference evidence="4" key="1">
    <citation type="submission" date="2016-10" db="EMBL/GenBank/DDBJ databases">
        <title>Sequence of Gallionella enrichment culture.</title>
        <authorList>
            <person name="Poehlein A."/>
            <person name="Muehling M."/>
            <person name="Daniel R."/>
        </authorList>
    </citation>
    <scope>NUCLEOTIDE SEQUENCE</scope>
</reference>
<evidence type="ECO:0000256" key="1">
    <source>
        <dbReference type="SAM" id="Coils"/>
    </source>
</evidence>